<accession>A0A6L2LYD6</accession>
<evidence type="ECO:0000313" key="2">
    <source>
        <dbReference type="EMBL" id="GEU66813.1"/>
    </source>
</evidence>
<dbReference type="AlphaFoldDB" id="A0A6L2LYD6"/>
<comment type="caution">
    <text evidence="2">The sequence shown here is derived from an EMBL/GenBank/DDBJ whole genome shotgun (WGS) entry which is preliminary data.</text>
</comment>
<proteinExistence type="predicted"/>
<gene>
    <name evidence="2" type="ORF">Tci_038791</name>
</gene>
<keyword evidence="2" id="KW-0560">Oxidoreductase</keyword>
<dbReference type="GO" id="GO:0051213">
    <property type="term" value="F:dioxygenase activity"/>
    <property type="evidence" value="ECO:0007669"/>
    <property type="project" value="UniProtKB-KW"/>
</dbReference>
<keyword evidence="2" id="KW-0223">Dioxygenase</keyword>
<sequence>MEIGRLSRIDDEVVQDQRQRDDNDLQDERQDQPKEEDVEPRRSKRARTEKSFRPNFVSFMVENEPNSYREVANLDTSTSNVLIPLDSWTSGLLVYKEPLSKWVQMDDPTITMEEYIMLEEEKACRRGKVYNWKTATYESDKDNDDDKVDIEHTLGDLSVKPLPDVNLDNSTSNVLIPLDSWTSGLLVYKEPLSSKWDEVPPKSKNDMPFRDK</sequence>
<dbReference type="EMBL" id="BKCJ010005450">
    <property type="protein sequence ID" value="GEU66813.1"/>
    <property type="molecule type" value="Genomic_DNA"/>
</dbReference>
<evidence type="ECO:0000256" key="1">
    <source>
        <dbReference type="SAM" id="MobiDB-lite"/>
    </source>
</evidence>
<name>A0A6L2LYD6_TANCI</name>
<protein>
    <submittedName>
        <fullName evidence="2">Gibberellin 3-beta-dioxygenase 1</fullName>
    </submittedName>
</protein>
<feature type="region of interest" description="Disordered" evidence="1">
    <location>
        <begin position="1"/>
        <end position="48"/>
    </location>
</feature>
<organism evidence="2">
    <name type="scientific">Tanacetum cinerariifolium</name>
    <name type="common">Dalmatian daisy</name>
    <name type="synonym">Chrysanthemum cinerariifolium</name>
    <dbReference type="NCBI Taxonomy" id="118510"/>
    <lineage>
        <taxon>Eukaryota</taxon>
        <taxon>Viridiplantae</taxon>
        <taxon>Streptophyta</taxon>
        <taxon>Embryophyta</taxon>
        <taxon>Tracheophyta</taxon>
        <taxon>Spermatophyta</taxon>
        <taxon>Magnoliopsida</taxon>
        <taxon>eudicotyledons</taxon>
        <taxon>Gunneridae</taxon>
        <taxon>Pentapetalae</taxon>
        <taxon>asterids</taxon>
        <taxon>campanulids</taxon>
        <taxon>Asterales</taxon>
        <taxon>Asteraceae</taxon>
        <taxon>Asteroideae</taxon>
        <taxon>Anthemideae</taxon>
        <taxon>Anthemidinae</taxon>
        <taxon>Tanacetum</taxon>
    </lineage>
</organism>
<reference evidence="2" key="1">
    <citation type="journal article" date="2019" name="Sci. Rep.">
        <title>Draft genome of Tanacetum cinerariifolium, the natural source of mosquito coil.</title>
        <authorList>
            <person name="Yamashiro T."/>
            <person name="Shiraishi A."/>
            <person name="Satake H."/>
            <person name="Nakayama K."/>
        </authorList>
    </citation>
    <scope>NUCLEOTIDE SEQUENCE</scope>
</reference>